<reference evidence="1 2" key="1">
    <citation type="submission" date="2023-04" db="EMBL/GenBank/DDBJ databases">
        <title>Draft genome sequence of acteroides sedimenti strain YN3PY1.</title>
        <authorList>
            <person name="Yoshida N."/>
        </authorList>
    </citation>
    <scope>NUCLEOTIDE SEQUENCE [LARGE SCALE GENOMIC DNA]</scope>
    <source>
        <strain evidence="1 2">YN3PY1</strain>
    </source>
</reference>
<organism evidence="1 2">
    <name type="scientific">Bacteroides sedimenti</name>
    <dbReference type="NCBI Taxonomy" id="2136147"/>
    <lineage>
        <taxon>Bacteria</taxon>
        <taxon>Pseudomonadati</taxon>
        <taxon>Bacteroidota</taxon>
        <taxon>Bacteroidia</taxon>
        <taxon>Bacteroidales</taxon>
        <taxon>Bacteroidaceae</taxon>
        <taxon>Bacteroides</taxon>
    </lineage>
</organism>
<dbReference type="InterPro" id="IPR032675">
    <property type="entry name" value="LRR_dom_sf"/>
</dbReference>
<dbReference type="EMBL" id="AP028055">
    <property type="protein sequence ID" value="BEG98764.1"/>
    <property type="molecule type" value="Genomic_DNA"/>
</dbReference>
<proteinExistence type="predicted"/>
<dbReference type="Pfam" id="PF13306">
    <property type="entry name" value="LRR_5"/>
    <property type="match status" value="1"/>
</dbReference>
<dbReference type="Proteomes" id="UP001496674">
    <property type="component" value="Chromosome"/>
</dbReference>
<name>A0ABM8IFJ8_9BACE</name>
<protein>
    <recommendedName>
        <fullName evidence="3">Leucine-rich repeat domain-containing protein</fullName>
    </recommendedName>
</protein>
<dbReference type="Gene3D" id="3.40.50.12480">
    <property type="match status" value="1"/>
</dbReference>
<dbReference type="Gene3D" id="3.80.10.10">
    <property type="entry name" value="Ribonuclease Inhibitor"/>
    <property type="match status" value="1"/>
</dbReference>
<dbReference type="InterPro" id="IPR053139">
    <property type="entry name" value="Surface_bspA-like"/>
</dbReference>
<evidence type="ECO:0000313" key="1">
    <source>
        <dbReference type="EMBL" id="BEG98764.1"/>
    </source>
</evidence>
<evidence type="ECO:0000313" key="2">
    <source>
        <dbReference type="Proteomes" id="UP001496674"/>
    </source>
</evidence>
<sequence length="236" mass="25547">MKTQIIYLATIIYVLLCPRIMAQGYKADTIKVNAGKLSTQLGDKKDIITSLTLKGEINGSDITTIRSMAKLTVLNLADVDIVKGGTFISSIYDDKIEIPNNEIPEEMLYEKDKLIAVTLPENITAIGLKSFSDCSKLGSMVIPDKVISIGTNAFFGCTSLKELTIPASVTTIDYGAFQSCSALSKIRCKGTNPVKITNFTFYGVSTGACKVYVPIGAAAAYKAAEGWKEFKNIIEE</sequence>
<evidence type="ECO:0008006" key="3">
    <source>
        <dbReference type="Google" id="ProtNLM"/>
    </source>
</evidence>
<dbReference type="PANTHER" id="PTHR45661:SF3">
    <property type="entry name" value="IG-LIKE DOMAIN-CONTAINING PROTEIN"/>
    <property type="match status" value="1"/>
</dbReference>
<dbReference type="PANTHER" id="PTHR45661">
    <property type="entry name" value="SURFACE ANTIGEN"/>
    <property type="match status" value="1"/>
</dbReference>
<keyword evidence="2" id="KW-1185">Reference proteome</keyword>
<dbReference type="SUPFAM" id="SSF52058">
    <property type="entry name" value="L domain-like"/>
    <property type="match status" value="1"/>
</dbReference>
<accession>A0ABM8IFJ8</accession>
<dbReference type="RefSeq" id="WP_353333974.1">
    <property type="nucleotide sequence ID" value="NZ_AP028055.1"/>
</dbReference>
<gene>
    <name evidence="1" type="ORF">BSYN_10290</name>
</gene>
<dbReference type="InterPro" id="IPR026906">
    <property type="entry name" value="LRR_5"/>
</dbReference>